<organism evidence="3">
    <name type="scientific">viral metagenome</name>
    <dbReference type="NCBI Taxonomy" id="1070528"/>
    <lineage>
        <taxon>unclassified sequences</taxon>
        <taxon>metagenomes</taxon>
        <taxon>organismal metagenomes</taxon>
    </lineage>
</organism>
<dbReference type="InterPro" id="IPR001253">
    <property type="entry name" value="TIF_eIF-1A"/>
</dbReference>
<evidence type="ECO:0000256" key="1">
    <source>
        <dbReference type="SAM" id="MobiDB-lite"/>
    </source>
</evidence>
<protein>
    <recommendedName>
        <fullName evidence="2">S1-like domain-containing protein</fullName>
    </recommendedName>
</protein>
<feature type="region of interest" description="Disordered" evidence="1">
    <location>
        <begin position="132"/>
        <end position="157"/>
    </location>
</feature>
<dbReference type="Gene3D" id="2.40.50.140">
    <property type="entry name" value="Nucleic acid-binding proteins"/>
    <property type="match status" value="1"/>
</dbReference>
<name>A0A6C0LXV7_9ZZZZ</name>
<dbReference type="SUPFAM" id="SSF50249">
    <property type="entry name" value="Nucleic acid-binding proteins"/>
    <property type="match status" value="1"/>
</dbReference>
<dbReference type="PROSITE" id="PS50832">
    <property type="entry name" value="S1_IF1_TYPE"/>
    <property type="match status" value="1"/>
</dbReference>
<dbReference type="GO" id="GO:0003743">
    <property type="term" value="F:translation initiation factor activity"/>
    <property type="evidence" value="ECO:0007669"/>
    <property type="project" value="InterPro"/>
</dbReference>
<dbReference type="PANTHER" id="PTHR21668">
    <property type="entry name" value="EIF-1A"/>
    <property type="match status" value="1"/>
</dbReference>
<reference evidence="3" key="1">
    <citation type="journal article" date="2020" name="Nature">
        <title>Giant virus diversity and host interactions through global metagenomics.</title>
        <authorList>
            <person name="Schulz F."/>
            <person name="Roux S."/>
            <person name="Paez-Espino D."/>
            <person name="Jungbluth S."/>
            <person name="Walsh D.A."/>
            <person name="Denef V.J."/>
            <person name="McMahon K.D."/>
            <person name="Konstantinidis K.T."/>
            <person name="Eloe-Fadrosh E.A."/>
            <person name="Kyrpides N.C."/>
            <person name="Woyke T."/>
        </authorList>
    </citation>
    <scope>NUCLEOTIDE SEQUENCE</scope>
    <source>
        <strain evidence="3">GVMAG-S-1016713-123</strain>
    </source>
</reference>
<sequence length="187" mass="21306">MVKNFGGKNSKKVGRKFVSNYSKGGNKLRLVDDEDELYACVYKMLGNGMCHVLCSDNVQRLCIIRNKFRGRGKRDNTISPGAYVMIGKRSWETNCDVTNSKCDLVEVYNTNEVKKLKDSVTDIDWNMFKQFDQPGTNAGDDDPENEAFEFSNEEHNNDLENSILEQIKAEDGEVFLQDDGDMDFDDI</sequence>
<dbReference type="InterPro" id="IPR012340">
    <property type="entry name" value="NA-bd_OB-fold"/>
</dbReference>
<evidence type="ECO:0000313" key="3">
    <source>
        <dbReference type="EMBL" id="QHU34424.1"/>
    </source>
</evidence>
<dbReference type="InterPro" id="IPR006196">
    <property type="entry name" value="RNA-binding_domain_S1_IF1"/>
</dbReference>
<accession>A0A6C0LXV7</accession>
<dbReference type="GO" id="GO:0003723">
    <property type="term" value="F:RNA binding"/>
    <property type="evidence" value="ECO:0007669"/>
    <property type="project" value="InterPro"/>
</dbReference>
<dbReference type="AlphaFoldDB" id="A0A6C0LXV7"/>
<evidence type="ECO:0000259" key="2">
    <source>
        <dbReference type="PROSITE" id="PS50832"/>
    </source>
</evidence>
<dbReference type="EMBL" id="MN740570">
    <property type="protein sequence ID" value="QHU34424.1"/>
    <property type="molecule type" value="Genomic_DNA"/>
</dbReference>
<dbReference type="SMART" id="SM00652">
    <property type="entry name" value="eIF1a"/>
    <property type="match status" value="1"/>
</dbReference>
<feature type="domain" description="S1-like" evidence="2">
    <location>
        <begin position="26"/>
        <end position="109"/>
    </location>
</feature>
<proteinExistence type="predicted"/>
<dbReference type="Pfam" id="PF01176">
    <property type="entry name" value="eIF-1a"/>
    <property type="match status" value="1"/>
</dbReference>